<dbReference type="Pfam" id="PF18044">
    <property type="entry name" value="zf-CCCH_4"/>
    <property type="match status" value="1"/>
</dbReference>
<feature type="region of interest" description="Disordered" evidence="5">
    <location>
        <begin position="179"/>
        <end position="401"/>
    </location>
</feature>
<feature type="compositionally biased region" description="Low complexity" evidence="5">
    <location>
        <begin position="25"/>
        <end position="39"/>
    </location>
</feature>
<dbReference type="SUPFAM" id="SSF90229">
    <property type="entry name" value="CCCH zinc finger"/>
    <property type="match status" value="1"/>
</dbReference>
<proteinExistence type="predicted"/>
<dbReference type="InterPro" id="IPR036855">
    <property type="entry name" value="Znf_CCCH_sf"/>
</dbReference>
<feature type="zinc finger region" description="C3H1-type" evidence="4">
    <location>
        <begin position="1"/>
        <end position="27"/>
    </location>
</feature>
<keyword evidence="1 4" id="KW-0479">Metal-binding</keyword>
<dbReference type="Proteomes" id="UP001285354">
    <property type="component" value="Unassembled WGS sequence"/>
</dbReference>
<keyword evidence="3 4" id="KW-0862">Zinc</keyword>
<evidence type="ECO:0000256" key="2">
    <source>
        <dbReference type="ARBA" id="ARBA00022771"/>
    </source>
</evidence>
<sequence length="613" mass="63893">MPPAVCRFWQQGNCRNGNNCKFLHPSNSNSNPNHQPLSNGNRFAALQDNGNSRNSNNGYHGRAPAGTLPYSLDKSAILVDLTSERPQWILSAYGPGRGAPAQLFGGPVREQSFEEMRLLHYMALASGNPQQAVQHAEKLFHDSEQQIQIALNDIDGAINFVISSEKDHPNRIDIVRESQAAGPGSQSNPFSNQSSLHPASSSTLNTFGAANPQPLAGSPFGAPSAPTFGGPTSSGGAFGQPSVLGQKPSTFGGGNSAFGAPTQLGSRGVFGQSAALGQNPNPFGAPSSSSAAPFSNFAGSPSPFGQKKPDTIPFGQPATSTPFGAPPQTATLNPFGVSSQPVSQAPFGAPAQPTTSNPFGTSSQPTQPNPFGRPSDLISSPNPFDGNPTQPNPLGGTTAAAFGVPSPVKNAFGVSIQSQPPQGVSNPFGGTSSSPQPNIFGAPTSAPAAFNPFAQPISNSSANANSLGNSISRANGTASDVPQPLRQHAANQTSGNVQMGAPHPTIETYSTKDASGILKTFKGKQVTYRAAEPATGDRPAKIGDPGYTGPDGKWERIWFPDGAPIFNKDTAVENTLYDEKIEAAYRYAKQTGTFQGGKMPLLPPKREWCSWDF</sequence>
<feature type="compositionally biased region" description="Low complexity" evidence="5">
    <location>
        <begin position="279"/>
        <end position="305"/>
    </location>
</feature>
<dbReference type="SMART" id="SM00356">
    <property type="entry name" value="ZnF_C3H1"/>
    <property type="match status" value="1"/>
</dbReference>
<keyword evidence="8" id="KW-1185">Reference proteome</keyword>
<gene>
    <name evidence="7" type="ORF">QTJ16_001959</name>
</gene>
<feature type="region of interest" description="Disordered" evidence="5">
    <location>
        <begin position="25"/>
        <end position="65"/>
    </location>
</feature>
<feature type="compositionally biased region" description="Polar residues" evidence="5">
    <location>
        <begin position="48"/>
        <end position="58"/>
    </location>
</feature>
<organism evidence="7 8">
    <name type="scientific">Diplocarpon rosae</name>
    <dbReference type="NCBI Taxonomy" id="946125"/>
    <lineage>
        <taxon>Eukaryota</taxon>
        <taxon>Fungi</taxon>
        <taxon>Dikarya</taxon>
        <taxon>Ascomycota</taxon>
        <taxon>Pezizomycotina</taxon>
        <taxon>Leotiomycetes</taxon>
        <taxon>Helotiales</taxon>
        <taxon>Drepanopezizaceae</taxon>
        <taxon>Diplocarpon</taxon>
    </lineage>
</organism>
<dbReference type="AlphaFoldDB" id="A0AAD9T440"/>
<keyword evidence="2 4" id="KW-0863">Zinc-finger</keyword>
<dbReference type="GO" id="GO:0008270">
    <property type="term" value="F:zinc ion binding"/>
    <property type="evidence" value="ECO:0007669"/>
    <property type="project" value="UniProtKB-KW"/>
</dbReference>
<dbReference type="PANTHER" id="PTHR21099:SF2">
    <property type="entry name" value="SI:CH211-113E8.11"/>
    <property type="match status" value="1"/>
</dbReference>
<dbReference type="InterPro" id="IPR000571">
    <property type="entry name" value="Znf_CCCH"/>
</dbReference>
<dbReference type="PANTHER" id="PTHR21099">
    <property type="entry name" value="RAD201"/>
    <property type="match status" value="1"/>
</dbReference>
<protein>
    <recommendedName>
        <fullName evidence="6">C3H1-type domain-containing protein</fullName>
    </recommendedName>
</protein>
<dbReference type="Gene3D" id="4.10.1000.10">
    <property type="entry name" value="Zinc finger, CCCH-type"/>
    <property type="match status" value="1"/>
</dbReference>
<evidence type="ECO:0000256" key="4">
    <source>
        <dbReference type="PROSITE-ProRule" id="PRU00723"/>
    </source>
</evidence>
<feature type="compositionally biased region" description="Polar residues" evidence="5">
    <location>
        <begin position="317"/>
        <end position="343"/>
    </location>
</feature>
<dbReference type="GO" id="GO:0005634">
    <property type="term" value="C:nucleus"/>
    <property type="evidence" value="ECO:0007669"/>
    <property type="project" value="TreeGrafter"/>
</dbReference>
<feature type="compositionally biased region" description="Polar residues" evidence="5">
    <location>
        <begin position="352"/>
        <end position="366"/>
    </location>
</feature>
<dbReference type="EMBL" id="JAUBYV010000002">
    <property type="protein sequence ID" value="KAK2628856.1"/>
    <property type="molecule type" value="Genomic_DNA"/>
</dbReference>
<evidence type="ECO:0000313" key="7">
    <source>
        <dbReference type="EMBL" id="KAK2628856.1"/>
    </source>
</evidence>
<dbReference type="InterPro" id="IPR041367">
    <property type="entry name" value="Znf-CCCH_4"/>
</dbReference>
<dbReference type="PROSITE" id="PS50103">
    <property type="entry name" value="ZF_C3H1"/>
    <property type="match status" value="1"/>
</dbReference>
<comment type="caution">
    <text evidence="7">The sequence shown here is derived from an EMBL/GenBank/DDBJ whole genome shotgun (WGS) entry which is preliminary data.</text>
</comment>
<dbReference type="CDD" id="cd23954">
    <property type="entry name" value="AMO1_CTD"/>
    <property type="match status" value="1"/>
</dbReference>
<evidence type="ECO:0000256" key="5">
    <source>
        <dbReference type="SAM" id="MobiDB-lite"/>
    </source>
</evidence>
<evidence type="ECO:0000256" key="1">
    <source>
        <dbReference type="ARBA" id="ARBA00022723"/>
    </source>
</evidence>
<evidence type="ECO:0000259" key="6">
    <source>
        <dbReference type="PROSITE" id="PS50103"/>
    </source>
</evidence>
<evidence type="ECO:0000313" key="8">
    <source>
        <dbReference type="Proteomes" id="UP001285354"/>
    </source>
</evidence>
<feature type="domain" description="C3H1-type" evidence="6">
    <location>
        <begin position="1"/>
        <end position="27"/>
    </location>
</feature>
<name>A0AAD9T440_9HELO</name>
<feature type="compositionally biased region" description="Polar residues" evidence="5">
    <location>
        <begin position="184"/>
        <end position="208"/>
    </location>
</feature>
<accession>A0AAD9T440</accession>
<reference evidence="7" key="1">
    <citation type="submission" date="2023-06" db="EMBL/GenBank/DDBJ databases">
        <title>Draft genome of Marssonina rosae.</title>
        <authorList>
            <person name="Cheng Q."/>
        </authorList>
    </citation>
    <scope>NUCLEOTIDE SEQUENCE</scope>
    <source>
        <strain evidence="7">R4</strain>
    </source>
</reference>
<evidence type="ECO:0000256" key="3">
    <source>
        <dbReference type="ARBA" id="ARBA00022833"/>
    </source>
</evidence>